<evidence type="ECO:0000313" key="1">
    <source>
        <dbReference type="EMBL" id="VVA35631.1"/>
    </source>
</evidence>
<protein>
    <submittedName>
        <fullName evidence="1">Uncharacterized protein</fullName>
    </submittedName>
</protein>
<accession>A0A5E4G742</accession>
<dbReference type="EMBL" id="CABIKO010000399">
    <property type="protein sequence ID" value="VVA35631.1"/>
    <property type="molecule type" value="Genomic_DNA"/>
</dbReference>
<evidence type="ECO:0000313" key="2">
    <source>
        <dbReference type="Proteomes" id="UP000327085"/>
    </source>
</evidence>
<dbReference type="AlphaFoldDB" id="A0A5E4G742"/>
<dbReference type="Proteomes" id="UP000327085">
    <property type="component" value="Chromosome 1"/>
</dbReference>
<dbReference type="InParanoid" id="A0A5E4G742"/>
<gene>
    <name evidence="1" type="ORF">ALMOND_2B026694</name>
</gene>
<reference evidence="2" key="1">
    <citation type="journal article" date="2020" name="Plant J.">
        <title>Transposons played a major role in the diversification between the closely related almond and peach genomes: results from the almond genome sequence.</title>
        <authorList>
            <person name="Alioto T."/>
            <person name="Alexiou K.G."/>
            <person name="Bardil A."/>
            <person name="Barteri F."/>
            <person name="Castanera R."/>
            <person name="Cruz F."/>
            <person name="Dhingra A."/>
            <person name="Duval H."/>
            <person name="Fernandez I Marti A."/>
            <person name="Frias L."/>
            <person name="Galan B."/>
            <person name="Garcia J.L."/>
            <person name="Howad W."/>
            <person name="Gomez-Garrido J."/>
            <person name="Gut M."/>
            <person name="Julca I."/>
            <person name="Morata J."/>
            <person name="Puigdomenech P."/>
            <person name="Ribeca P."/>
            <person name="Rubio Cabetas M.J."/>
            <person name="Vlasova A."/>
            <person name="Wirthensohn M."/>
            <person name="Garcia-Mas J."/>
            <person name="Gabaldon T."/>
            <person name="Casacuberta J.M."/>
            <person name="Arus P."/>
        </authorList>
    </citation>
    <scope>NUCLEOTIDE SEQUENCE [LARGE SCALE GENOMIC DNA]</scope>
    <source>
        <strain evidence="2">cv. Texas</strain>
    </source>
</reference>
<proteinExistence type="predicted"/>
<name>A0A5E4G742_PRUDU</name>
<organism evidence="1 2">
    <name type="scientific">Prunus dulcis</name>
    <name type="common">Almond</name>
    <name type="synonym">Amygdalus dulcis</name>
    <dbReference type="NCBI Taxonomy" id="3755"/>
    <lineage>
        <taxon>Eukaryota</taxon>
        <taxon>Viridiplantae</taxon>
        <taxon>Streptophyta</taxon>
        <taxon>Embryophyta</taxon>
        <taxon>Tracheophyta</taxon>
        <taxon>Spermatophyta</taxon>
        <taxon>Magnoliopsida</taxon>
        <taxon>eudicotyledons</taxon>
        <taxon>Gunneridae</taxon>
        <taxon>Pentapetalae</taxon>
        <taxon>rosids</taxon>
        <taxon>fabids</taxon>
        <taxon>Rosales</taxon>
        <taxon>Rosaceae</taxon>
        <taxon>Amygdaloideae</taxon>
        <taxon>Amygdaleae</taxon>
        <taxon>Prunus</taxon>
    </lineage>
</organism>
<dbReference type="Gramene" id="VVA35631">
    <property type="protein sequence ID" value="VVA35631"/>
    <property type="gene ID" value="Prudul26B026694"/>
</dbReference>
<sequence>MTSAYLEIGFCLSTMSITYTVSKGVSSEGRCITSLPLNRSASAWDEDDYEGA</sequence>